<dbReference type="EMBL" id="BKZW01000001">
    <property type="protein sequence ID" value="GER88395.1"/>
    <property type="molecule type" value="Genomic_DNA"/>
</dbReference>
<evidence type="ECO:0000313" key="2">
    <source>
        <dbReference type="EMBL" id="GER88395.1"/>
    </source>
</evidence>
<sequence>MSNTNNKNALPDAIIFAQRRLQDLPPLPPQGAIGPEVCAIIHLYLAVWQDVTPAQRQAVSLHVQSCPRCQNELSVLQRATQIVYSLPSSEPSVQVDQALLAAIRARRQADTRSAPAALPPRPLRSRKKQLPMRFIGVLAAAAILILALAFSVPRFINQPLQAFTLPTNLSWNNYVLFSKQAMTNAQGEHYQVMTYHQMQANVINVETVMNGKLDVVVVKDPQKALGLDMMHHVAQWDAQSWVDDTKFFDLDRLRHDLSTGSAVYLGKDHFNGKDVYRIRYPDGHILILDMDYMPVNILPADKNNGTPMYETIQWLYPSKVSASVWSMQVPDNFRMGQLPRHP</sequence>
<name>A0A5J4KKK9_9CHLR</name>
<keyword evidence="1" id="KW-1133">Transmembrane helix</keyword>
<feature type="transmembrane region" description="Helical" evidence="1">
    <location>
        <begin position="134"/>
        <end position="156"/>
    </location>
</feature>
<dbReference type="Proteomes" id="UP000326912">
    <property type="component" value="Unassembled WGS sequence"/>
</dbReference>
<protein>
    <recommendedName>
        <fullName evidence="4">Zinc-finger domain-containing protein</fullName>
    </recommendedName>
</protein>
<keyword evidence="1" id="KW-0812">Transmembrane</keyword>
<organism evidence="2 3">
    <name type="scientific">Dictyobacter vulcani</name>
    <dbReference type="NCBI Taxonomy" id="2607529"/>
    <lineage>
        <taxon>Bacteria</taxon>
        <taxon>Bacillati</taxon>
        <taxon>Chloroflexota</taxon>
        <taxon>Ktedonobacteria</taxon>
        <taxon>Ktedonobacterales</taxon>
        <taxon>Dictyobacteraceae</taxon>
        <taxon>Dictyobacter</taxon>
    </lineage>
</organism>
<keyword evidence="3" id="KW-1185">Reference proteome</keyword>
<evidence type="ECO:0008006" key="4">
    <source>
        <dbReference type="Google" id="ProtNLM"/>
    </source>
</evidence>
<keyword evidence="1" id="KW-0472">Membrane</keyword>
<evidence type="ECO:0000313" key="3">
    <source>
        <dbReference type="Proteomes" id="UP000326912"/>
    </source>
</evidence>
<gene>
    <name evidence="2" type="ORF">KDW_25570</name>
</gene>
<comment type="caution">
    <text evidence="2">The sequence shown here is derived from an EMBL/GenBank/DDBJ whole genome shotgun (WGS) entry which is preliminary data.</text>
</comment>
<dbReference type="InterPro" id="IPR041916">
    <property type="entry name" value="Anti_sigma_zinc_sf"/>
</dbReference>
<evidence type="ECO:0000256" key="1">
    <source>
        <dbReference type="SAM" id="Phobius"/>
    </source>
</evidence>
<proteinExistence type="predicted"/>
<dbReference type="AlphaFoldDB" id="A0A5J4KKK9"/>
<dbReference type="RefSeq" id="WP_151756300.1">
    <property type="nucleotide sequence ID" value="NZ_BKZW01000001.1"/>
</dbReference>
<accession>A0A5J4KKK9</accession>
<dbReference type="Gene3D" id="1.10.10.1320">
    <property type="entry name" value="Anti-sigma factor, zinc-finger domain"/>
    <property type="match status" value="1"/>
</dbReference>
<reference evidence="2 3" key="1">
    <citation type="submission" date="2019-10" db="EMBL/GenBank/DDBJ databases">
        <title>Dictyobacter vulcani sp. nov., within the class Ktedonobacteria, isolated from soil of volcanic Mt. Zao.</title>
        <authorList>
            <person name="Zheng Y."/>
            <person name="Wang C.M."/>
            <person name="Sakai Y."/>
            <person name="Abe K."/>
            <person name="Yokota A."/>
            <person name="Yabe S."/>
        </authorList>
    </citation>
    <scope>NUCLEOTIDE SEQUENCE [LARGE SCALE GENOMIC DNA]</scope>
    <source>
        <strain evidence="2 3">W12</strain>
    </source>
</reference>